<dbReference type="Proteomes" id="UP000182258">
    <property type="component" value="Unassembled WGS sequence"/>
</dbReference>
<feature type="domain" description="Carbohydrate kinase FGGY C-terminal" evidence="5">
    <location>
        <begin position="271"/>
        <end position="445"/>
    </location>
</feature>
<keyword evidence="2" id="KW-0808">Transferase</keyword>
<name>A0A1I1JB84_9HYPH</name>
<feature type="domain" description="Carbohydrate kinase FGGY N-terminal" evidence="4">
    <location>
        <begin position="31"/>
        <end position="264"/>
    </location>
</feature>
<dbReference type="EMBL" id="FOMB01000005">
    <property type="protein sequence ID" value="SFC42690.1"/>
    <property type="molecule type" value="Genomic_DNA"/>
</dbReference>
<dbReference type="CDD" id="cd07772">
    <property type="entry name" value="ASKHA_NBD_FGGY_NaCK-like"/>
    <property type="match status" value="1"/>
</dbReference>
<dbReference type="PANTHER" id="PTHR43095">
    <property type="entry name" value="SUGAR KINASE"/>
    <property type="match status" value="1"/>
</dbReference>
<dbReference type="InterPro" id="IPR018484">
    <property type="entry name" value="FGGY_N"/>
</dbReference>
<comment type="similarity">
    <text evidence="1">Belongs to the FGGY kinase family.</text>
</comment>
<dbReference type="Pfam" id="PF00370">
    <property type="entry name" value="FGGY_N"/>
    <property type="match status" value="1"/>
</dbReference>
<keyword evidence="3 6" id="KW-0418">Kinase</keyword>
<dbReference type="Gene3D" id="3.30.420.40">
    <property type="match status" value="2"/>
</dbReference>
<dbReference type="InterPro" id="IPR050406">
    <property type="entry name" value="FGGY_Carb_Kinase"/>
</dbReference>
<dbReference type="STRING" id="728005.SAMN04488059_10543"/>
<dbReference type="GO" id="GO:0016301">
    <property type="term" value="F:kinase activity"/>
    <property type="evidence" value="ECO:0007669"/>
    <property type="project" value="UniProtKB-KW"/>
</dbReference>
<dbReference type="PANTHER" id="PTHR43095:SF5">
    <property type="entry name" value="XYLULOSE KINASE"/>
    <property type="match status" value="1"/>
</dbReference>
<dbReference type="SUPFAM" id="SSF53067">
    <property type="entry name" value="Actin-like ATPase domain"/>
    <property type="match status" value="2"/>
</dbReference>
<gene>
    <name evidence="6" type="ORF">SAMN04488059_10543</name>
</gene>
<evidence type="ECO:0000256" key="1">
    <source>
        <dbReference type="ARBA" id="ARBA00009156"/>
    </source>
</evidence>
<evidence type="ECO:0000313" key="6">
    <source>
        <dbReference type="EMBL" id="SFC42690.1"/>
    </source>
</evidence>
<sequence>MSVLVHSGDFKYLARDQSYRASAMSLPRHIAVIDIGKTNAKVVLINSATQQQVAVRSTPNVVRRDGLYPHADVEMLWRFILDSLTVLHAEHKVDGISITTHGATAALLAEDALAMPVLDYEHNGPEETATGYAEARPNFAETLSPRLPNGLNLGAQIFWQAKAHSADFARVTAILTYPQYWAWRLTGAMASEVTSLGCHTDLWAPSRSDFSSMVAAQGWTKLFPAVKPATSVIGFLTPLAAEETGLTTDVPVACGIHDSNASLLPHLGAHEAPFTIISTGTWTIAMTVGGDTTHLDQARDSLANVDAFGRAVPTARFMGGREFDQLVPENKTPSDADIARVIGEDIRVQPNFNPGVGPFPAAIGHWTRPAEELSAGERTAVVSLYLALVTEACLGLCGLGKEIIIEGPLARNALFAQALAGLTGVRVSASGDATGTSLGASMLFGAGEGHTAVGVAVEPLTVAGLDAYAQRWRAAI</sequence>
<accession>A0A1I1JB84</accession>
<dbReference type="GO" id="GO:0005975">
    <property type="term" value="P:carbohydrate metabolic process"/>
    <property type="evidence" value="ECO:0007669"/>
    <property type="project" value="InterPro"/>
</dbReference>
<evidence type="ECO:0000259" key="5">
    <source>
        <dbReference type="Pfam" id="PF21546"/>
    </source>
</evidence>
<dbReference type="InterPro" id="IPR043129">
    <property type="entry name" value="ATPase_NBD"/>
</dbReference>
<organism evidence="6 7">
    <name type="scientific">Devosia psychrophila</name>
    <dbReference type="NCBI Taxonomy" id="728005"/>
    <lineage>
        <taxon>Bacteria</taxon>
        <taxon>Pseudomonadati</taxon>
        <taxon>Pseudomonadota</taxon>
        <taxon>Alphaproteobacteria</taxon>
        <taxon>Hyphomicrobiales</taxon>
        <taxon>Devosiaceae</taxon>
        <taxon>Devosia</taxon>
    </lineage>
</organism>
<evidence type="ECO:0000313" key="7">
    <source>
        <dbReference type="Proteomes" id="UP000182258"/>
    </source>
</evidence>
<dbReference type="InterPro" id="IPR049382">
    <property type="entry name" value="FGGY_C_2"/>
</dbReference>
<evidence type="ECO:0000256" key="2">
    <source>
        <dbReference type="ARBA" id="ARBA00022679"/>
    </source>
</evidence>
<proteinExistence type="inferred from homology"/>
<evidence type="ECO:0000259" key="4">
    <source>
        <dbReference type="Pfam" id="PF00370"/>
    </source>
</evidence>
<reference evidence="6 7" key="1">
    <citation type="submission" date="2016-10" db="EMBL/GenBank/DDBJ databases">
        <authorList>
            <person name="de Groot N.N."/>
        </authorList>
    </citation>
    <scope>NUCLEOTIDE SEQUENCE [LARGE SCALE GENOMIC DNA]</scope>
    <source>
        <strain evidence="6 7">CGMCC 1.10210</strain>
    </source>
</reference>
<evidence type="ECO:0000256" key="3">
    <source>
        <dbReference type="ARBA" id="ARBA00022777"/>
    </source>
</evidence>
<dbReference type="OrthoDB" id="9786272at2"/>
<protein>
    <submittedName>
        <fullName evidence="6">Sugar (Pentulose or hexulose) kinase</fullName>
    </submittedName>
</protein>
<dbReference type="AlphaFoldDB" id="A0A1I1JB84"/>
<dbReference type="Pfam" id="PF21546">
    <property type="entry name" value="FGGY_C_2"/>
    <property type="match status" value="1"/>
</dbReference>